<reference evidence="2 3" key="1">
    <citation type="submission" date="2019-06" db="EMBL/GenBank/DDBJ databases">
        <title>A chromosomal-level reference genome of Carpinus fangiana (Coryloideae, Betulaceae).</title>
        <authorList>
            <person name="Yang X."/>
            <person name="Wang Z."/>
            <person name="Zhang L."/>
            <person name="Hao G."/>
            <person name="Liu J."/>
            <person name="Yang Y."/>
        </authorList>
    </citation>
    <scope>NUCLEOTIDE SEQUENCE [LARGE SCALE GENOMIC DNA]</scope>
    <source>
        <strain evidence="2">Cfa_2016G</strain>
        <tissue evidence="2">Leaf</tissue>
    </source>
</reference>
<proteinExistence type="predicted"/>
<evidence type="ECO:0000256" key="1">
    <source>
        <dbReference type="SAM" id="MobiDB-lite"/>
    </source>
</evidence>
<accession>A0A5N6QJX2</accession>
<sequence length="163" mass="18360">MSPMPPVIPAGAPTQGGQLETRAPQIQPQHQQQIFEAAVAEAAREREQQQILQPLLRTYEQQQQLEPMSFNGGFDLAAAGGSSQHQSFEAQQLAAAPVAAREQLEILQPYEEQLLEYPSQLQTQQWEPNDYNLLTQLKKLDEHNQRAQSLIDEKLKGKRVADH</sequence>
<keyword evidence="3" id="KW-1185">Reference proteome</keyword>
<organism evidence="2 3">
    <name type="scientific">Carpinus fangiana</name>
    <dbReference type="NCBI Taxonomy" id="176857"/>
    <lineage>
        <taxon>Eukaryota</taxon>
        <taxon>Viridiplantae</taxon>
        <taxon>Streptophyta</taxon>
        <taxon>Embryophyta</taxon>
        <taxon>Tracheophyta</taxon>
        <taxon>Spermatophyta</taxon>
        <taxon>Magnoliopsida</taxon>
        <taxon>eudicotyledons</taxon>
        <taxon>Gunneridae</taxon>
        <taxon>Pentapetalae</taxon>
        <taxon>rosids</taxon>
        <taxon>fabids</taxon>
        <taxon>Fagales</taxon>
        <taxon>Betulaceae</taxon>
        <taxon>Carpinus</taxon>
    </lineage>
</organism>
<name>A0A5N6QJX2_9ROSI</name>
<dbReference type="EMBL" id="CM017321">
    <property type="protein sequence ID" value="KAE7999566.1"/>
    <property type="molecule type" value="Genomic_DNA"/>
</dbReference>
<evidence type="ECO:0000313" key="3">
    <source>
        <dbReference type="Proteomes" id="UP000327013"/>
    </source>
</evidence>
<gene>
    <name evidence="2" type="ORF">FH972_003978</name>
</gene>
<feature type="region of interest" description="Disordered" evidence="1">
    <location>
        <begin position="1"/>
        <end position="29"/>
    </location>
</feature>
<protein>
    <submittedName>
        <fullName evidence="2">Uncharacterized protein</fullName>
    </submittedName>
</protein>
<dbReference type="AlphaFoldDB" id="A0A5N6QJX2"/>
<evidence type="ECO:0000313" key="2">
    <source>
        <dbReference type="EMBL" id="KAE7999566.1"/>
    </source>
</evidence>
<dbReference type="Proteomes" id="UP000327013">
    <property type="component" value="Chromosome 1"/>
</dbReference>